<dbReference type="WBParaSite" id="ES5_v2.g22560.t1">
    <property type="protein sequence ID" value="ES5_v2.g22560.t1"/>
    <property type="gene ID" value="ES5_v2.g22560"/>
</dbReference>
<organism evidence="1 2">
    <name type="scientific">Panagrolaimus sp. ES5</name>
    <dbReference type="NCBI Taxonomy" id="591445"/>
    <lineage>
        <taxon>Eukaryota</taxon>
        <taxon>Metazoa</taxon>
        <taxon>Ecdysozoa</taxon>
        <taxon>Nematoda</taxon>
        <taxon>Chromadorea</taxon>
        <taxon>Rhabditida</taxon>
        <taxon>Tylenchina</taxon>
        <taxon>Panagrolaimomorpha</taxon>
        <taxon>Panagrolaimoidea</taxon>
        <taxon>Panagrolaimidae</taxon>
        <taxon>Panagrolaimus</taxon>
    </lineage>
</organism>
<reference evidence="2" key="1">
    <citation type="submission" date="2022-11" db="UniProtKB">
        <authorList>
            <consortium name="WormBaseParasite"/>
        </authorList>
    </citation>
    <scope>IDENTIFICATION</scope>
</reference>
<protein>
    <submittedName>
        <fullName evidence="2">SET domain-containing protein</fullName>
    </submittedName>
</protein>
<name>A0AC34FZ36_9BILA</name>
<proteinExistence type="predicted"/>
<sequence>MSEDAEMWRQEANKCFNTDDYKSALMLYNRAIRCNPTHSVLYLNKSITCLRTGAFYEAYETAKNALEKGGDREKALYRMGQAAYGMREWQKAAKHFTEVLKEFPKNNLASEQLKRATARLPEQKTGNFNFKSMFLESKKEMAEIDVSDYVGPIEIVSIPGKGRGIIATKDIKMGTLLAVSKAFASGYSKDFPSVFIAINLIRKEMSNAASMLQITNAMQNLQNNPQRSKEVYDLFAGDDFDQNDEIPFGVIDAARIQGISACNRFASDDLAPDEKSELISRGFLSGDNCHLFILPSYFNHSCLANAHRTFYGDVMAIYANMDIKKGDEISLSYVSPTTEFSARQKNKREKFVQEFFEYSKINNDSLQIEIAKGETFLKKIRETYDDKNEFKIRLVSMLITLSEKYFNIGNAAKSIKYLDEVVTLTKNSPIKYAISIAHVKVNLAHCYLELGNFENAKEMVENAFKLSFCSNMDHFKMCFPEIAKDLPLLFWDEIL</sequence>
<evidence type="ECO:0000313" key="2">
    <source>
        <dbReference type="WBParaSite" id="ES5_v2.g22560.t1"/>
    </source>
</evidence>
<dbReference type="Proteomes" id="UP000887579">
    <property type="component" value="Unplaced"/>
</dbReference>
<evidence type="ECO:0000313" key="1">
    <source>
        <dbReference type="Proteomes" id="UP000887579"/>
    </source>
</evidence>
<accession>A0AC34FZ36</accession>